<reference evidence="2" key="2">
    <citation type="submission" date="2014-01" db="EMBL/GenBank/DDBJ databases">
        <title>Evolution of pathogenesis and genome organization in the Tremellales.</title>
        <authorList>
            <person name="Cuomo C."/>
            <person name="Litvintseva A."/>
            <person name="Heitman J."/>
            <person name="Chen Y."/>
            <person name="Sun S."/>
            <person name="Springer D."/>
            <person name="Dromer F."/>
            <person name="Young S."/>
            <person name="Zeng Q."/>
            <person name="Chapman S."/>
            <person name="Gujja S."/>
            <person name="Saif S."/>
            <person name="Birren B."/>
        </authorList>
    </citation>
    <scope>NUCLEOTIDE SEQUENCE</scope>
    <source>
        <strain evidence="2">CBS 10118</strain>
    </source>
</reference>
<protein>
    <submittedName>
        <fullName evidence="2">Uncharacterized protein</fullName>
    </submittedName>
</protein>
<dbReference type="VEuPathDB" id="FungiDB:I302_00433"/>
<reference evidence="2" key="1">
    <citation type="submission" date="2013-07" db="EMBL/GenBank/DDBJ databases">
        <title>The Genome Sequence of Cryptococcus bestiolae CBS10118.</title>
        <authorList>
            <consortium name="The Broad Institute Genome Sequencing Platform"/>
            <person name="Cuomo C."/>
            <person name="Litvintseva A."/>
            <person name="Chen Y."/>
            <person name="Heitman J."/>
            <person name="Sun S."/>
            <person name="Springer D."/>
            <person name="Dromer F."/>
            <person name="Young S.K."/>
            <person name="Zeng Q."/>
            <person name="Gargeya S."/>
            <person name="Fitzgerald M."/>
            <person name="Abouelleil A."/>
            <person name="Alvarado L."/>
            <person name="Berlin A.M."/>
            <person name="Chapman S.B."/>
            <person name="Dewar J."/>
            <person name="Goldberg J."/>
            <person name="Griggs A."/>
            <person name="Gujja S."/>
            <person name="Hansen M."/>
            <person name="Howarth C."/>
            <person name="Imamovic A."/>
            <person name="Larimer J."/>
            <person name="McCowan C."/>
            <person name="Murphy C."/>
            <person name="Pearson M."/>
            <person name="Priest M."/>
            <person name="Roberts A."/>
            <person name="Saif S."/>
            <person name="Shea T."/>
            <person name="Sykes S."/>
            <person name="Wortman J."/>
            <person name="Nusbaum C."/>
            <person name="Birren B."/>
        </authorList>
    </citation>
    <scope>NUCLEOTIDE SEQUENCE [LARGE SCALE GENOMIC DNA]</scope>
    <source>
        <strain evidence="2">CBS 10118</strain>
    </source>
</reference>
<feature type="region of interest" description="Disordered" evidence="1">
    <location>
        <begin position="36"/>
        <end position="62"/>
    </location>
</feature>
<name>A0A1B9GD40_9TREE</name>
<evidence type="ECO:0000313" key="2">
    <source>
        <dbReference type="EMBL" id="OCF28943.1"/>
    </source>
</evidence>
<accession>A0A1B9GD40</accession>
<dbReference type="AlphaFoldDB" id="A0A1B9GD40"/>
<evidence type="ECO:0000256" key="1">
    <source>
        <dbReference type="SAM" id="MobiDB-lite"/>
    </source>
</evidence>
<proteinExistence type="predicted"/>
<sequence length="91" mass="10253">MKIVQGSTGRSMLAGRLLDMQNTIGDELTHRSETIEVNRHQDESFDATGPNQDEEGHSRRDTVAMMERNLIWIIESEARKEPPCEACGEPV</sequence>
<dbReference type="EMBL" id="KI894018">
    <property type="protein sequence ID" value="OCF28943.1"/>
    <property type="molecule type" value="Genomic_DNA"/>
</dbReference>
<gene>
    <name evidence="2" type="ORF">I302_00433</name>
</gene>
<organism evidence="2">
    <name type="scientific">Kwoniella bestiolae CBS 10118</name>
    <dbReference type="NCBI Taxonomy" id="1296100"/>
    <lineage>
        <taxon>Eukaryota</taxon>
        <taxon>Fungi</taxon>
        <taxon>Dikarya</taxon>
        <taxon>Basidiomycota</taxon>
        <taxon>Agaricomycotina</taxon>
        <taxon>Tremellomycetes</taxon>
        <taxon>Tremellales</taxon>
        <taxon>Cryptococcaceae</taxon>
        <taxon>Kwoniella</taxon>
    </lineage>
</organism>